<dbReference type="InParanoid" id="A0A3M0CI93"/>
<dbReference type="Proteomes" id="UP000271227">
    <property type="component" value="Unassembled WGS sequence"/>
</dbReference>
<evidence type="ECO:0000313" key="2">
    <source>
        <dbReference type="EMBL" id="RMB08477.1"/>
    </source>
</evidence>
<dbReference type="InterPro" id="IPR051683">
    <property type="entry name" value="Enoyl-CoA_Hydratase/Isomerase"/>
</dbReference>
<dbReference type="SUPFAM" id="SSF52096">
    <property type="entry name" value="ClpP/crotonase"/>
    <property type="match status" value="1"/>
</dbReference>
<dbReference type="Gene3D" id="3.90.226.10">
    <property type="entry name" value="2-enoyl-CoA Hydratase, Chain A, domain 1"/>
    <property type="match status" value="1"/>
</dbReference>
<keyword evidence="3" id="KW-1185">Reference proteome</keyword>
<accession>A0A3M0CI93</accession>
<comment type="similarity">
    <text evidence="1">Belongs to the enoyl-CoA hydratase/isomerase family.</text>
</comment>
<evidence type="ECO:0000256" key="1">
    <source>
        <dbReference type="ARBA" id="ARBA00005254"/>
    </source>
</evidence>
<dbReference type="GO" id="GO:0003824">
    <property type="term" value="F:catalytic activity"/>
    <property type="evidence" value="ECO:0007669"/>
    <property type="project" value="UniProtKB-ARBA"/>
</dbReference>
<dbReference type="Pfam" id="PF00378">
    <property type="entry name" value="ECH_1"/>
    <property type="match status" value="1"/>
</dbReference>
<name>A0A3M0CI93_9PROT</name>
<sequence>MSVAMNTAINDTLLVDIGENGLARATLNRADVHNAFNPDMIAALTDAFTGFAENTAVRAVLLTGAGRSFSAGADLGWMKAAANFSGQENREDALRLSAMLSAINDCPKPVIAVVHGAAFGGGVGLTAAADVAIASRDARFSLSEVRLGLTPATISPYVLAAIGARAARRYFLTAERFDAEAASAIGLVHSIAADRDAAIAVAETMVDEILKNAPGAVADAKRLIADFAGRPIGQDVRTATSERIAARRGTDEAKEGIAAFFAKRPPIWSKGQ</sequence>
<dbReference type="EMBL" id="REFR01000010">
    <property type="protein sequence ID" value="RMB08477.1"/>
    <property type="molecule type" value="Genomic_DNA"/>
</dbReference>
<dbReference type="InterPro" id="IPR029045">
    <property type="entry name" value="ClpP/crotonase-like_dom_sf"/>
</dbReference>
<dbReference type="PANTHER" id="PTHR42964:SF1">
    <property type="entry name" value="POLYKETIDE BIOSYNTHESIS ENOYL-COA HYDRATASE PKSH-RELATED"/>
    <property type="match status" value="1"/>
</dbReference>
<proteinExistence type="inferred from homology"/>
<dbReference type="Gene3D" id="1.10.12.10">
    <property type="entry name" value="Lyase 2-enoyl-coa Hydratase, Chain A, domain 2"/>
    <property type="match status" value="1"/>
</dbReference>
<dbReference type="PANTHER" id="PTHR42964">
    <property type="entry name" value="ENOYL-COA HYDRATASE"/>
    <property type="match status" value="1"/>
</dbReference>
<comment type="caution">
    <text evidence="2">The sequence shown here is derived from an EMBL/GenBank/DDBJ whole genome shotgun (WGS) entry which is preliminary data.</text>
</comment>
<dbReference type="InterPro" id="IPR014748">
    <property type="entry name" value="Enoyl-CoA_hydra_C"/>
</dbReference>
<dbReference type="CDD" id="cd06558">
    <property type="entry name" value="crotonase-like"/>
    <property type="match status" value="1"/>
</dbReference>
<gene>
    <name evidence="2" type="ORF">BXY39_1110</name>
</gene>
<evidence type="ECO:0000313" key="3">
    <source>
        <dbReference type="Proteomes" id="UP000271227"/>
    </source>
</evidence>
<dbReference type="InterPro" id="IPR001753">
    <property type="entry name" value="Enoyl-CoA_hydra/iso"/>
</dbReference>
<reference evidence="2 3" key="1">
    <citation type="submission" date="2018-10" db="EMBL/GenBank/DDBJ databases">
        <title>Genomic Encyclopedia of Archaeal and Bacterial Type Strains, Phase II (KMG-II): from individual species to whole genera.</title>
        <authorList>
            <person name="Goeker M."/>
        </authorList>
    </citation>
    <scope>NUCLEOTIDE SEQUENCE [LARGE SCALE GENOMIC DNA]</scope>
    <source>
        <strain evidence="2 3">DSM 25217</strain>
    </source>
</reference>
<dbReference type="AlphaFoldDB" id="A0A3M0CI93"/>
<organism evidence="2 3">
    <name type="scientific">Eilatimonas milleporae</name>
    <dbReference type="NCBI Taxonomy" id="911205"/>
    <lineage>
        <taxon>Bacteria</taxon>
        <taxon>Pseudomonadati</taxon>
        <taxon>Pseudomonadota</taxon>
        <taxon>Alphaproteobacteria</taxon>
        <taxon>Kordiimonadales</taxon>
        <taxon>Kordiimonadaceae</taxon>
        <taxon>Eilatimonas</taxon>
    </lineage>
</organism>
<protein>
    <submittedName>
        <fullName evidence="2">Methylglutaconyl-CoA hydratase</fullName>
    </submittedName>
</protein>